<dbReference type="Proteomes" id="UP000054047">
    <property type="component" value="Unassembled WGS sequence"/>
</dbReference>
<dbReference type="EMBL" id="KN730297">
    <property type="protein sequence ID" value="KIH61229.1"/>
    <property type="molecule type" value="Genomic_DNA"/>
</dbReference>
<feature type="compositionally biased region" description="Polar residues" evidence="1">
    <location>
        <begin position="31"/>
        <end position="42"/>
    </location>
</feature>
<evidence type="ECO:0000313" key="3">
    <source>
        <dbReference type="Proteomes" id="UP000054047"/>
    </source>
</evidence>
<feature type="compositionally biased region" description="Polar residues" evidence="1">
    <location>
        <begin position="8"/>
        <end position="21"/>
    </location>
</feature>
<feature type="region of interest" description="Disordered" evidence="1">
    <location>
        <begin position="1"/>
        <end position="48"/>
    </location>
</feature>
<proteinExistence type="predicted"/>
<keyword evidence="3" id="KW-1185">Reference proteome</keyword>
<dbReference type="AlphaFoldDB" id="A0A0C2GQ59"/>
<reference evidence="2 3" key="1">
    <citation type="submission" date="2013-12" db="EMBL/GenBank/DDBJ databases">
        <title>Draft genome of the parsitic nematode Ancylostoma duodenale.</title>
        <authorList>
            <person name="Mitreva M."/>
        </authorList>
    </citation>
    <scope>NUCLEOTIDE SEQUENCE [LARGE SCALE GENOMIC DNA]</scope>
    <source>
        <strain evidence="2 3">Zhejiang</strain>
    </source>
</reference>
<protein>
    <submittedName>
        <fullName evidence="2">Uncharacterized protein</fullName>
    </submittedName>
</protein>
<evidence type="ECO:0000313" key="2">
    <source>
        <dbReference type="EMBL" id="KIH61229.1"/>
    </source>
</evidence>
<sequence>MSDEGPCCSTQSQKTAEASSSRVDRRRESNDSSPTESSTPLTCNEADAEGEEDLVDLCRRLDTQLEEKAKMHNLNALNVKSILHVGICIASF</sequence>
<name>A0A0C2GQ59_9BILA</name>
<evidence type="ECO:0000256" key="1">
    <source>
        <dbReference type="SAM" id="MobiDB-lite"/>
    </source>
</evidence>
<organism evidence="2 3">
    <name type="scientific">Ancylostoma duodenale</name>
    <dbReference type="NCBI Taxonomy" id="51022"/>
    <lineage>
        <taxon>Eukaryota</taxon>
        <taxon>Metazoa</taxon>
        <taxon>Ecdysozoa</taxon>
        <taxon>Nematoda</taxon>
        <taxon>Chromadorea</taxon>
        <taxon>Rhabditida</taxon>
        <taxon>Rhabditina</taxon>
        <taxon>Rhabditomorpha</taxon>
        <taxon>Strongyloidea</taxon>
        <taxon>Ancylostomatidae</taxon>
        <taxon>Ancylostomatinae</taxon>
        <taxon>Ancylostoma</taxon>
    </lineage>
</organism>
<dbReference type="OrthoDB" id="6257037at2759"/>
<gene>
    <name evidence="2" type="ORF">ANCDUO_08500</name>
</gene>
<accession>A0A0C2GQ59</accession>